<dbReference type="InterPro" id="IPR036890">
    <property type="entry name" value="HATPase_C_sf"/>
</dbReference>
<keyword evidence="1" id="KW-0418">Kinase</keyword>
<evidence type="ECO:0000313" key="4">
    <source>
        <dbReference type="Proteomes" id="UP000435837"/>
    </source>
</evidence>
<accession>A0A640RYE1</accession>
<dbReference type="PANTHER" id="PTHR35526">
    <property type="entry name" value="ANTI-SIGMA-F FACTOR RSBW-RELATED"/>
    <property type="match status" value="1"/>
</dbReference>
<dbReference type="GO" id="GO:0004674">
    <property type="term" value="F:protein serine/threonine kinase activity"/>
    <property type="evidence" value="ECO:0007669"/>
    <property type="project" value="UniProtKB-KW"/>
</dbReference>
<dbReference type="InterPro" id="IPR003594">
    <property type="entry name" value="HATPase_dom"/>
</dbReference>
<dbReference type="RefSeq" id="WP_159468881.1">
    <property type="nucleotide sequence ID" value="NZ_BAAATH010000014.1"/>
</dbReference>
<proteinExistence type="predicted"/>
<dbReference type="OrthoDB" id="3872918at2"/>
<dbReference type="CDD" id="cd16936">
    <property type="entry name" value="HATPase_RsbW-like"/>
    <property type="match status" value="1"/>
</dbReference>
<dbReference type="SUPFAM" id="SSF55874">
    <property type="entry name" value="ATPase domain of HSP90 chaperone/DNA topoisomerase II/histidine kinase"/>
    <property type="match status" value="1"/>
</dbReference>
<dbReference type="Pfam" id="PF13581">
    <property type="entry name" value="HATPase_c_2"/>
    <property type="match status" value="1"/>
</dbReference>
<keyword evidence="1" id="KW-0808">Transferase</keyword>
<name>A0A640RYE1_9ACTN</name>
<dbReference type="EMBL" id="BLIN01000001">
    <property type="protein sequence ID" value="GFE03828.1"/>
    <property type="molecule type" value="Genomic_DNA"/>
</dbReference>
<feature type="domain" description="Histidine kinase/HSP90-like ATPase" evidence="2">
    <location>
        <begin position="23"/>
        <end position="126"/>
    </location>
</feature>
<reference evidence="3 4" key="1">
    <citation type="submission" date="2019-12" db="EMBL/GenBank/DDBJ databases">
        <title>Whole genome shotgun sequence of Streptomyces caniferus NBRC 15389.</title>
        <authorList>
            <person name="Ichikawa N."/>
            <person name="Kimura A."/>
            <person name="Kitahashi Y."/>
            <person name="Komaki H."/>
            <person name="Tamura T."/>
        </authorList>
    </citation>
    <scope>NUCLEOTIDE SEQUENCE [LARGE SCALE GENOMIC DNA]</scope>
    <source>
        <strain evidence="3 4">NBRC 15389</strain>
    </source>
</reference>
<organism evidence="3 4">
    <name type="scientific">Streptomyces caniferus</name>
    <dbReference type="NCBI Taxonomy" id="285557"/>
    <lineage>
        <taxon>Bacteria</taxon>
        <taxon>Bacillati</taxon>
        <taxon>Actinomycetota</taxon>
        <taxon>Actinomycetes</taxon>
        <taxon>Kitasatosporales</taxon>
        <taxon>Streptomycetaceae</taxon>
        <taxon>Streptomyces</taxon>
    </lineage>
</organism>
<evidence type="ECO:0000256" key="1">
    <source>
        <dbReference type="ARBA" id="ARBA00022527"/>
    </source>
</evidence>
<comment type="caution">
    <text evidence="3">The sequence shown here is derived from an EMBL/GenBank/DDBJ whole genome shotgun (WGS) entry which is preliminary data.</text>
</comment>
<sequence length="145" mass="15087">MTAQLDAVVRDAADYIWPLSHIPEAVSVVRRRARTVLADWNLAPDLTEDALLVISELITNAVVHALPPAVLRLSRAGAEGTGALRVEVTDAGPAAAAGRPAVEPCADEHGRGLGIVTALAAECGTRIHAGGITRWAELRVGHAPA</sequence>
<evidence type="ECO:0000259" key="2">
    <source>
        <dbReference type="Pfam" id="PF13581"/>
    </source>
</evidence>
<dbReference type="AlphaFoldDB" id="A0A640RYE1"/>
<dbReference type="Proteomes" id="UP000435837">
    <property type="component" value="Unassembled WGS sequence"/>
</dbReference>
<dbReference type="PANTHER" id="PTHR35526:SF3">
    <property type="entry name" value="ANTI-SIGMA-F FACTOR RSBW"/>
    <property type="match status" value="1"/>
</dbReference>
<gene>
    <name evidence="3" type="ORF">Scani_00960</name>
</gene>
<dbReference type="Gene3D" id="3.30.565.10">
    <property type="entry name" value="Histidine kinase-like ATPase, C-terminal domain"/>
    <property type="match status" value="1"/>
</dbReference>
<evidence type="ECO:0000313" key="3">
    <source>
        <dbReference type="EMBL" id="GFE03828.1"/>
    </source>
</evidence>
<dbReference type="InterPro" id="IPR050267">
    <property type="entry name" value="Anti-sigma-factor_SerPK"/>
</dbReference>
<keyword evidence="1" id="KW-0723">Serine/threonine-protein kinase</keyword>
<protein>
    <recommendedName>
        <fullName evidence="2">Histidine kinase/HSP90-like ATPase domain-containing protein</fullName>
    </recommendedName>
</protein>